<evidence type="ECO:0000256" key="3">
    <source>
        <dbReference type="SAM" id="SignalP"/>
    </source>
</evidence>
<dbReference type="GO" id="GO:0019251">
    <property type="term" value="P:anaerobic cobalamin biosynthetic process"/>
    <property type="evidence" value="ECO:0007669"/>
    <property type="project" value="InterPro"/>
</dbReference>
<dbReference type="PIRSF" id="PIRSF033579">
    <property type="entry name" value="Anaer_Co_chel"/>
    <property type="match status" value="1"/>
</dbReference>
<keyword evidence="2" id="KW-0170">Cobalt</keyword>
<dbReference type="eggNOG" id="COG4822">
    <property type="taxonomic scope" value="Bacteria"/>
</dbReference>
<dbReference type="STRING" id="177437.HRM2_07680"/>
<keyword evidence="3" id="KW-0732">Signal</keyword>
<accession>C0QJM9</accession>
<dbReference type="EC" id="4.99.1.3" evidence="4"/>
<feature type="signal peptide" evidence="3">
    <location>
        <begin position="1"/>
        <end position="24"/>
    </location>
</feature>
<keyword evidence="5" id="KW-1185">Reference proteome</keyword>
<dbReference type="HOGENOM" id="CLU_036584_1_1_7"/>
<reference evidence="4 5" key="1">
    <citation type="journal article" date="2009" name="Environ. Microbiol.">
        <title>Genome sequence of Desulfobacterium autotrophicum HRM2, a marine sulfate reducer oxidizing organic carbon completely to carbon dioxide.</title>
        <authorList>
            <person name="Strittmatter A.W."/>
            <person name="Liesegang H."/>
            <person name="Rabus R."/>
            <person name="Decker I."/>
            <person name="Amann J."/>
            <person name="Andres S."/>
            <person name="Henne A."/>
            <person name="Fricke W.F."/>
            <person name="Martinez-Arias R."/>
            <person name="Bartels D."/>
            <person name="Goesmann A."/>
            <person name="Krause L."/>
            <person name="Puehler A."/>
            <person name="Klenk H.P."/>
            <person name="Richter M."/>
            <person name="Schuler M."/>
            <person name="Gloeckner F.O."/>
            <person name="Meyerdierks A."/>
            <person name="Gottschalk G."/>
            <person name="Amann R."/>
        </authorList>
    </citation>
    <scope>NUCLEOTIDE SEQUENCE [LARGE SCALE GENOMIC DNA]</scope>
    <source>
        <strain evidence="5">ATCC 43914 / DSM 3382 / HRM2</strain>
    </source>
</reference>
<feature type="chain" id="PRO_5002902416" evidence="3">
    <location>
        <begin position="25"/>
        <end position="318"/>
    </location>
</feature>
<evidence type="ECO:0000313" key="5">
    <source>
        <dbReference type="Proteomes" id="UP000000442"/>
    </source>
</evidence>
<protein>
    <submittedName>
        <fullName evidence="4">CbiK1</fullName>
        <ecNumber evidence="4">4.99.1.3</ecNumber>
    </submittedName>
</protein>
<dbReference type="GO" id="GO:0046872">
    <property type="term" value="F:metal ion binding"/>
    <property type="evidence" value="ECO:0007669"/>
    <property type="project" value="UniProtKB-KW"/>
</dbReference>
<dbReference type="Pfam" id="PF06180">
    <property type="entry name" value="CbiK"/>
    <property type="match status" value="1"/>
</dbReference>
<feature type="binding site" evidence="2">
    <location>
        <position position="235"/>
    </location>
    <ligand>
        <name>Co(2+)</name>
        <dbReference type="ChEBI" id="CHEBI:48828"/>
    </ligand>
</feature>
<feature type="binding site" evidence="2">
    <location>
        <position position="267"/>
    </location>
    <ligand>
        <name>Co(2+)</name>
        <dbReference type="ChEBI" id="CHEBI:48828"/>
    </ligand>
</feature>
<keyword evidence="4" id="KW-0456">Lyase</keyword>
<dbReference type="GO" id="GO:0016852">
    <property type="term" value="F:sirohydrochlorin cobaltochelatase activity"/>
    <property type="evidence" value="ECO:0007669"/>
    <property type="project" value="UniProtKB-EC"/>
</dbReference>
<dbReference type="SUPFAM" id="SSF53800">
    <property type="entry name" value="Chelatase"/>
    <property type="match status" value="1"/>
</dbReference>
<evidence type="ECO:0000256" key="2">
    <source>
        <dbReference type="PIRSR" id="PIRSR033579-3"/>
    </source>
</evidence>
<dbReference type="Gene3D" id="3.40.50.1400">
    <property type="match status" value="2"/>
</dbReference>
<proteinExistence type="predicted"/>
<dbReference type="EMBL" id="CP001087">
    <property type="protein sequence ID" value="ACN13882.1"/>
    <property type="molecule type" value="Genomic_DNA"/>
</dbReference>
<keyword evidence="2" id="KW-0479">Metal-binding</keyword>
<dbReference type="AlphaFoldDB" id="C0QJM9"/>
<evidence type="ECO:0000313" key="4">
    <source>
        <dbReference type="EMBL" id="ACN13882.1"/>
    </source>
</evidence>
<dbReference type="RefSeq" id="WP_012663126.1">
    <property type="nucleotide sequence ID" value="NC_012108.1"/>
</dbReference>
<dbReference type="KEGG" id="dat:HRM2_07680"/>
<evidence type="ECO:0000256" key="1">
    <source>
        <dbReference type="PIRSR" id="PIRSR033579-1"/>
    </source>
</evidence>
<feature type="binding site" evidence="2">
    <location>
        <position position="203"/>
    </location>
    <ligand>
        <name>Co(2+)</name>
        <dbReference type="ChEBI" id="CHEBI:48828"/>
    </ligand>
</feature>
<organism evidence="4 5">
    <name type="scientific">Desulforapulum autotrophicum (strain ATCC 43914 / DSM 3382 / VKM B-1955 / HRM2)</name>
    <name type="common">Desulfobacterium autotrophicum</name>
    <dbReference type="NCBI Taxonomy" id="177437"/>
    <lineage>
        <taxon>Bacteria</taxon>
        <taxon>Pseudomonadati</taxon>
        <taxon>Thermodesulfobacteriota</taxon>
        <taxon>Desulfobacteria</taxon>
        <taxon>Desulfobacterales</taxon>
        <taxon>Desulfobacteraceae</taxon>
        <taxon>Desulforapulum</taxon>
    </lineage>
</organism>
<feature type="active site" description="Proton acceptor" evidence="1">
    <location>
        <position position="203"/>
    </location>
</feature>
<sequence>MIKKIGCFIFSLVVLLALTSVASASESQKKAIVLASFGTSYPDALKSLINIGELVRNENPGVVVKHAFTSNIIRKIWQERQTDTAFQSENKGVPEEFLYIKNPLATIADLQNEGYRTIVVQPTHVYAGEEFADLKSYVAGFNSIKTLKAKFMPFDKLVLGRPALGEPGKSPDYHEDIEIAAKALAEDVAYAKSRGAALVYMGHGNEYFSTGVYAELQDQMRRMYPDVNIFIGTVEGFPSLDTVTQGLKHTNVKKIVLKPLMVVAGDHANNDMASDEEDSWKTIFTKMGITVECIVKGLGENDQWVKIYGQHIKDIINE</sequence>
<name>C0QJM9_DESAH</name>
<dbReference type="Proteomes" id="UP000000442">
    <property type="component" value="Chromosome"/>
</dbReference>
<dbReference type="CDD" id="cd03413">
    <property type="entry name" value="CbiK_C"/>
    <property type="match status" value="1"/>
</dbReference>
<dbReference type="OrthoDB" id="9770331at2"/>
<gene>
    <name evidence="4" type="primary">cbiK1</name>
    <name evidence="4" type="ordered locus">HRM2_07680</name>
</gene>
<dbReference type="InterPro" id="IPR010388">
    <property type="entry name" value="Anaerobic_Co-chelatase"/>
</dbReference>